<dbReference type="SUPFAM" id="SSF50965">
    <property type="entry name" value="Galactose oxidase, central domain"/>
    <property type="match status" value="1"/>
</dbReference>
<gene>
    <name evidence="5" type="primary">LOC113715812</name>
</gene>
<sequence>MGRSRPHRRRNAGKSAARESKPSQLGGLVQLAQIPDHIICSNIIPRLPGKSLIRFKCVSKLWNSTILDLNSTSFGNIRGPKTASMSFEYTKRSINLCFHMMDTKGSTEKFSLEKPITEYYHRDGHIAGSCNGLLLIIFDASFFLWNPCTAYFSCVLESDKMKPPYFVTNSGICYDSSTDDYKVVIGLQNSSIRAREFSRGPVLVAGLRNKGWKKLNFPYRCHQGTSGVSFNGFLHWRANTNKGYCTNPAPNKIIVFDRETDQVRELPMLQDRSRHILGLGVLDDCFCMSCWDINQVEVIAIKEYGNEESWTPLFEISILKFYSISYGTKLTPLMLMENGEVMMLRDDETIFSYNPQTMEYNYEYPKVLGRCPHIFIESLNNPHA</sequence>
<dbReference type="NCBIfam" id="TIGR01640">
    <property type="entry name" value="F_box_assoc_1"/>
    <property type="match status" value="1"/>
</dbReference>
<keyword evidence="4" id="KW-1185">Reference proteome</keyword>
<evidence type="ECO:0000256" key="1">
    <source>
        <dbReference type="SAM" id="MobiDB-lite"/>
    </source>
</evidence>
<dbReference type="AlphaFoldDB" id="A0A6P6UZM8"/>
<feature type="compositionally biased region" description="Basic residues" evidence="1">
    <location>
        <begin position="1"/>
        <end position="12"/>
    </location>
</feature>
<dbReference type="GeneID" id="113715812"/>
<dbReference type="RefSeq" id="XP_027095915.1">
    <property type="nucleotide sequence ID" value="XM_027240114.1"/>
</dbReference>
<dbReference type="InterPro" id="IPR017451">
    <property type="entry name" value="F-box-assoc_interact_dom"/>
</dbReference>
<feature type="region of interest" description="Disordered" evidence="1">
    <location>
        <begin position="1"/>
        <end position="24"/>
    </location>
</feature>
<protein>
    <submittedName>
        <fullName evidence="5">F-box/kelch-repeat protein At3g23880-like</fullName>
    </submittedName>
</protein>
<dbReference type="InterPro" id="IPR006527">
    <property type="entry name" value="F-box-assoc_dom_typ1"/>
</dbReference>
<reference evidence="5" key="2">
    <citation type="submission" date="2025-08" db="UniProtKB">
        <authorList>
            <consortium name="RefSeq"/>
        </authorList>
    </citation>
    <scope>IDENTIFICATION</scope>
    <source>
        <tissue evidence="5">Leaves</tissue>
    </source>
</reference>
<organism evidence="4 5">
    <name type="scientific">Coffea arabica</name>
    <name type="common">Arabian coffee</name>
    <dbReference type="NCBI Taxonomy" id="13443"/>
    <lineage>
        <taxon>Eukaryota</taxon>
        <taxon>Viridiplantae</taxon>
        <taxon>Streptophyta</taxon>
        <taxon>Embryophyta</taxon>
        <taxon>Tracheophyta</taxon>
        <taxon>Spermatophyta</taxon>
        <taxon>Magnoliopsida</taxon>
        <taxon>eudicotyledons</taxon>
        <taxon>Gunneridae</taxon>
        <taxon>Pentapetalae</taxon>
        <taxon>asterids</taxon>
        <taxon>lamiids</taxon>
        <taxon>Gentianales</taxon>
        <taxon>Rubiaceae</taxon>
        <taxon>Ixoroideae</taxon>
        <taxon>Gardenieae complex</taxon>
        <taxon>Bertiereae - Coffeeae clade</taxon>
        <taxon>Coffeeae</taxon>
        <taxon>Coffea</taxon>
    </lineage>
</organism>
<dbReference type="InterPro" id="IPR036047">
    <property type="entry name" value="F-box-like_dom_sf"/>
</dbReference>
<evidence type="ECO:0000259" key="2">
    <source>
        <dbReference type="Pfam" id="PF00646"/>
    </source>
</evidence>
<dbReference type="InterPro" id="IPR011043">
    <property type="entry name" value="Gal_Oxase/kelch_b-propeller"/>
</dbReference>
<evidence type="ECO:0000259" key="3">
    <source>
        <dbReference type="Pfam" id="PF07734"/>
    </source>
</evidence>
<dbReference type="InterPro" id="IPR050796">
    <property type="entry name" value="SCF_F-box_component"/>
</dbReference>
<dbReference type="OrthoDB" id="1667133at2759"/>
<reference evidence="4" key="1">
    <citation type="journal article" date="2025" name="Foods">
        <title>Unveiling the Microbial Signatures of Arabica Coffee Cherries: Insights into Ripeness Specific Diversity, Functional Traits, and Implications for Quality and Safety.</title>
        <authorList>
            <consortium name="RefSeq"/>
            <person name="Tenea G.N."/>
            <person name="Cifuentes V."/>
            <person name="Reyes P."/>
            <person name="Cevallos-Vallejos M."/>
        </authorList>
    </citation>
    <scope>NUCLEOTIDE SEQUENCE [LARGE SCALE GENOMIC DNA]</scope>
</reference>
<evidence type="ECO:0000313" key="4">
    <source>
        <dbReference type="Proteomes" id="UP001652660"/>
    </source>
</evidence>
<accession>A0A6P6UZM8</accession>
<dbReference type="InterPro" id="IPR001810">
    <property type="entry name" value="F-box_dom"/>
</dbReference>
<name>A0A6P6UZM8_COFAR</name>
<dbReference type="Pfam" id="PF00646">
    <property type="entry name" value="F-box"/>
    <property type="match status" value="1"/>
</dbReference>
<dbReference type="PANTHER" id="PTHR31672:SF13">
    <property type="entry name" value="F-BOX PROTEIN CPR30-LIKE"/>
    <property type="match status" value="1"/>
</dbReference>
<feature type="domain" description="F-box" evidence="2">
    <location>
        <begin position="46"/>
        <end position="71"/>
    </location>
</feature>
<evidence type="ECO:0000313" key="5">
    <source>
        <dbReference type="RefSeq" id="XP_027095915.1"/>
    </source>
</evidence>
<feature type="domain" description="F-box associated beta-propeller type 1" evidence="3">
    <location>
        <begin position="121"/>
        <end position="349"/>
    </location>
</feature>
<dbReference type="SUPFAM" id="SSF81383">
    <property type="entry name" value="F-box domain"/>
    <property type="match status" value="1"/>
</dbReference>
<dbReference type="Pfam" id="PF07734">
    <property type="entry name" value="FBA_1"/>
    <property type="match status" value="1"/>
</dbReference>
<dbReference type="Proteomes" id="UP001652660">
    <property type="component" value="Chromosome 11c"/>
</dbReference>
<dbReference type="PANTHER" id="PTHR31672">
    <property type="entry name" value="BNACNNG10540D PROTEIN"/>
    <property type="match status" value="1"/>
</dbReference>
<proteinExistence type="predicted"/>